<reference evidence="1" key="2">
    <citation type="submission" date="2019-06" db="EMBL/GenBank/DDBJ databases">
        <title>Genomics analysis of Aphanomyces spp. identifies a new class of oomycete effector associated with host adaptation.</title>
        <authorList>
            <person name="Gaulin E."/>
        </authorList>
    </citation>
    <scope>NUCLEOTIDE SEQUENCE</scope>
    <source>
        <strain evidence="1">CBS 578.67</strain>
    </source>
</reference>
<evidence type="ECO:0000313" key="1">
    <source>
        <dbReference type="EMBL" id="KAF0688306.1"/>
    </source>
</evidence>
<keyword evidence="3" id="KW-1185">Reference proteome</keyword>
<name>A0A485LE83_9STRA</name>
<dbReference type="EMBL" id="CAADRA010006762">
    <property type="protein sequence ID" value="VFT96760.1"/>
    <property type="molecule type" value="Genomic_DNA"/>
</dbReference>
<evidence type="ECO:0000313" key="2">
    <source>
        <dbReference type="EMBL" id="VFT96760.1"/>
    </source>
</evidence>
<dbReference type="AlphaFoldDB" id="A0A485LE83"/>
<dbReference type="EMBL" id="VJMH01006739">
    <property type="protein sequence ID" value="KAF0688306.1"/>
    <property type="molecule type" value="Genomic_DNA"/>
</dbReference>
<dbReference type="Proteomes" id="UP000332933">
    <property type="component" value="Unassembled WGS sequence"/>
</dbReference>
<reference evidence="2 3" key="1">
    <citation type="submission" date="2019-03" db="EMBL/GenBank/DDBJ databases">
        <authorList>
            <person name="Gaulin E."/>
            <person name="Dumas B."/>
        </authorList>
    </citation>
    <scope>NUCLEOTIDE SEQUENCE [LARGE SCALE GENOMIC DNA]</scope>
    <source>
        <strain evidence="2">CBS 568.67</strain>
    </source>
</reference>
<sequence length="253" mass="27804">MWAALTGQVHDAIFTDPPTRCSASIRHELAAANVTTLRFEHLTVENAPAVAALLVRGFAHSPLVQASGQDTSNRPKNFLRICDEIARAEAETQRPVSIVCYCGETVVAAIHVRPPAPVASKDTVKNEWTASNRLSGCLAYTMETQNGRGRRATLDLPELSLTTVDPAFRGTLVDSQGVKQSLYQRMVAAAEHEAAKYWRGIFSISNDISAARHIQDKWTVVVRLPYSEFPPQLIVDQTIDGAVNICVHEFDRP</sequence>
<protein>
    <submittedName>
        <fullName evidence="2">Aste57867_20065 protein</fullName>
    </submittedName>
</protein>
<organism evidence="2 3">
    <name type="scientific">Aphanomyces stellatus</name>
    <dbReference type="NCBI Taxonomy" id="120398"/>
    <lineage>
        <taxon>Eukaryota</taxon>
        <taxon>Sar</taxon>
        <taxon>Stramenopiles</taxon>
        <taxon>Oomycota</taxon>
        <taxon>Saprolegniomycetes</taxon>
        <taxon>Saprolegniales</taxon>
        <taxon>Verrucalvaceae</taxon>
        <taxon>Aphanomyces</taxon>
    </lineage>
</organism>
<gene>
    <name evidence="2" type="primary">Aste57867_20065</name>
    <name evidence="1" type="ORF">As57867_019999</name>
    <name evidence="2" type="ORF">ASTE57867_20065</name>
</gene>
<proteinExistence type="predicted"/>
<evidence type="ECO:0000313" key="3">
    <source>
        <dbReference type="Proteomes" id="UP000332933"/>
    </source>
</evidence>
<dbReference type="Gene3D" id="3.40.630.30">
    <property type="match status" value="1"/>
</dbReference>
<accession>A0A485LE83</accession>